<evidence type="ECO:0000256" key="6">
    <source>
        <dbReference type="ARBA" id="ARBA00022801"/>
    </source>
</evidence>
<comment type="subcellular location">
    <subcellularLocation>
        <location evidence="2">Nucleus</location>
    </subcellularLocation>
</comment>
<dbReference type="GO" id="GO:0016787">
    <property type="term" value="F:hydrolase activity"/>
    <property type="evidence" value="ECO:0007669"/>
    <property type="project" value="UniProtKB-KW"/>
</dbReference>
<dbReference type="InterPro" id="IPR045249">
    <property type="entry name" value="HARBI1-like"/>
</dbReference>
<accession>A0A9Q1J7A4</accession>
<evidence type="ECO:0000259" key="8">
    <source>
        <dbReference type="Pfam" id="PF13359"/>
    </source>
</evidence>
<dbReference type="PANTHER" id="PTHR22930:SF206">
    <property type="entry name" value="NUCLEASE HARBI1"/>
    <property type="match status" value="1"/>
</dbReference>
<organism evidence="9 10">
    <name type="scientific">Synaphobranchus kaupii</name>
    <name type="common">Kaup's arrowtooth eel</name>
    <dbReference type="NCBI Taxonomy" id="118154"/>
    <lineage>
        <taxon>Eukaryota</taxon>
        <taxon>Metazoa</taxon>
        <taxon>Chordata</taxon>
        <taxon>Craniata</taxon>
        <taxon>Vertebrata</taxon>
        <taxon>Euteleostomi</taxon>
        <taxon>Actinopterygii</taxon>
        <taxon>Neopterygii</taxon>
        <taxon>Teleostei</taxon>
        <taxon>Anguilliformes</taxon>
        <taxon>Synaphobranchidae</taxon>
        <taxon>Synaphobranchus</taxon>
    </lineage>
</organism>
<comment type="similarity">
    <text evidence="3">Belongs to the HARBI1 family.</text>
</comment>
<comment type="caution">
    <text evidence="9">The sequence shown here is derived from an EMBL/GenBank/DDBJ whole genome shotgun (WGS) entry which is preliminary data.</text>
</comment>
<dbReference type="GO" id="GO:0004518">
    <property type="term" value="F:nuclease activity"/>
    <property type="evidence" value="ECO:0007669"/>
    <property type="project" value="UniProtKB-KW"/>
</dbReference>
<keyword evidence="10" id="KW-1185">Reference proteome</keyword>
<name>A0A9Q1J7A4_SYNKA</name>
<feature type="domain" description="DDE Tnp4" evidence="8">
    <location>
        <begin position="93"/>
        <end position="222"/>
    </location>
</feature>
<dbReference type="OrthoDB" id="8928178at2759"/>
<comment type="cofactor">
    <cofactor evidence="1">
        <name>a divalent metal cation</name>
        <dbReference type="ChEBI" id="CHEBI:60240"/>
    </cofactor>
</comment>
<evidence type="ECO:0000256" key="5">
    <source>
        <dbReference type="ARBA" id="ARBA00022723"/>
    </source>
</evidence>
<evidence type="ECO:0000256" key="2">
    <source>
        <dbReference type="ARBA" id="ARBA00004123"/>
    </source>
</evidence>
<keyword evidence="6" id="KW-0378">Hydrolase</keyword>
<dbReference type="AlphaFoldDB" id="A0A9Q1J7A4"/>
<keyword evidence="7" id="KW-0539">Nucleus</keyword>
<evidence type="ECO:0000256" key="4">
    <source>
        <dbReference type="ARBA" id="ARBA00022722"/>
    </source>
</evidence>
<reference evidence="9" key="1">
    <citation type="journal article" date="2023" name="Science">
        <title>Genome structures resolve the early diversification of teleost fishes.</title>
        <authorList>
            <person name="Parey E."/>
            <person name="Louis A."/>
            <person name="Montfort J."/>
            <person name="Bouchez O."/>
            <person name="Roques C."/>
            <person name="Iampietro C."/>
            <person name="Lluch J."/>
            <person name="Castinel A."/>
            <person name="Donnadieu C."/>
            <person name="Desvignes T."/>
            <person name="Floi Bucao C."/>
            <person name="Jouanno E."/>
            <person name="Wen M."/>
            <person name="Mejri S."/>
            <person name="Dirks R."/>
            <person name="Jansen H."/>
            <person name="Henkel C."/>
            <person name="Chen W.J."/>
            <person name="Zahm M."/>
            <person name="Cabau C."/>
            <person name="Klopp C."/>
            <person name="Thompson A.W."/>
            <person name="Robinson-Rechavi M."/>
            <person name="Braasch I."/>
            <person name="Lecointre G."/>
            <person name="Bobe J."/>
            <person name="Postlethwait J.H."/>
            <person name="Berthelot C."/>
            <person name="Roest Crollius H."/>
            <person name="Guiguen Y."/>
        </authorList>
    </citation>
    <scope>NUCLEOTIDE SEQUENCE</scope>
    <source>
        <strain evidence="9">WJC10195</strain>
    </source>
</reference>
<keyword evidence="4" id="KW-0540">Nuclease</keyword>
<dbReference type="Pfam" id="PF13359">
    <property type="entry name" value="DDE_Tnp_4"/>
    <property type="match status" value="1"/>
</dbReference>
<dbReference type="EMBL" id="JAINUF010000003">
    <property type="protein sequence ID" value="KAJ8370264.1"/>
    <property type="molecule type" value="Genomic_DNA"/>
</dbReference>
<keyword evidence="5" id="KW-0479">Metal-binding</keyword>
<dbReference type="GO" id="GO:0046872">
    <property type="term" value="F:metal ion binding"/>
    <property type="evidence" value="ECO:0007669"/>
    <property type="project" value="UniProtKB-KW"/>
</dbReference>
<proteinExistence type="inferred from homology"/>
<gene>
    <name evidence="9" type="ORF">SKAU_G00102920</name>
</gene>
<dbReference type="Proteomes" id="UP001152622">
    <property type="component" value="Chromosome 3"/>
</dbReference>
<dbReference type="GO" id="GO:0005634">
    <property type="term" value="C:nucleus"/>
    <property type="evidence" value="ECO:0007669"/>
    <property type="project" value="UniProtKB-SubCell"/>
</dbReference>
<protein>
    <recommendedName>
        <fullName evidence="8">DDE Tnp4 domain-containing protein</fullName>
    </recommendedName>
</protein>
<sequence>MLPNKRDHGWGYTLEVLVFVHWLACGTSYRVVSQVFAVPRTTIHRMVHAIADDLMAILPRVIFFPERDDLEATGEGFCRLAGHSAFRKAVGAIDGYHIQIRPPGGVTRQCYVNRQLFPSLTLQAVCDSSGKFLDVFVGYPGSVHDARVLQNSPIYCQQLYPPRGYALLGDGGYPCLEDPIQIITPYREPVQGPVEAHFNRYHSKARFIIERAFGLMKSRWRSIFFFSPGACLWRNSNKSEFLRFLPLPALSCLLL</sequence>
<evidence type="ECO:0000256" key="1">
    <source>
        <dbReference type="ARBA" id="ARBA00001968"/>
    </source>
</evidence>
<evidence type="ECO:0000313" key="10">
    <source>
        <dbReference type="Proteomes" id="UP001152622"/>
    </source>
</evidence>
<evidence type="ECO:0000313" key="9">
    <source>
        <dbReference type="EMBL" id="KAJ8370264.1"/>
    </source>
</evidence>
<dbReference type="PANTHER" id="PTHR22930">
    <property type="match status" value="1"/>
</dbReference>
<evidence type="ECO:0000256" key="7">
    <source>
        <dbReference type="ARBA" id="ARBA00023242"/>
    </source>
</evidence>
<dbReference type="InterPro" id="IPR027806">
    <property type="entry name" value="HARBI1_dom"/>
</dbReference>
<evidence type="ECO:0000256" key="3">
    <source>
        <dbReference type="ARBA" id="ARBA00006958"/>
    </source>
</evidence>